<evidence type="ECO:0000256" key="3">
    <source>
        <dbReference type="ARBA" id="ARBA00022989"/>
    </source>
</evidence>
<evidence type="ECO:0000256" key="1">
    <source>
        <dbReference type="ARBA" id="ARBA00004141"/>
    </source>
</evidence>
<feature type="transmembrane region" description="Helical" evidence="5">
    <location>
        <begin position="171"/>
        <end position="190"/>
    </location>
</feature>
<dbReference type="InterPro" id="IPR036259">
    <property type="entry name" value="MFS_trans_sf"/>
</dbReference>
<evidence type="ECO:0000256" key="5">
    <source>
        <dbReference type="SAM" id="Phobius"/>
    </source>
</evidence>
<feature type="transmembrane region" description="Helical" evidence="5">
    <location>
        <begin position="362"/>
        <end position="387"/>
    </location>
</feature>
<dbReference type="PROSITE" id="PS50850">
    <property type="entry name" value="MFS"/>
    <property type="match status" value="1"/>
</dbReference>
<feature type="transmembrane region" description="Helical" evidence="5">
    <location>
        <begin position="303"/>
        <end position="321"/>
    </location>
</feature>
<dbReference type="InterPro" id="IPR020846">
    <property type="entry name" value="MFS_dom"/>
</dbReference>
<feature type="transmembrane region" description="Helical" evidence="5">
    <location>
        <begin position="328"/>
        <end position="350"/>
    </location>
</feature>
<feature type="transmembrane region" description="Helical" evidence="5">
    <location>
        <begin position="140"/>
        <end position="165"/>
    </location>
</feature>
<keyword evidence="4 5" id="KW-0472">Membrane</keyword>
<keyword evidence="3 5" id="KW-1133">Transmembrane helix</keyword>
<feature type="transmembrane region" description="Helical" evidence="5">
    <location>
        <begin position="12"/>
        <end position="30"/>
    </location>
</feature>
<dbReference type="CDD" id="cd17321">
    <property type="entry name" value="MFS_MMR_MDR_like"/>
    <property type="match status" value="1"/>
</dbReference>
<feature type="transmembrane region" description="Helical" evidence="5">
    <location>
        <begin position="226"/>
        <end position="247"/>
    </location>
</feature>
<feature type="transmembrane region" description="Helical" evidence="5">
    <location>
        <begin position="268"/>
        <end position="291"/>
    </location>
</feature>
<dbReference type="PROSITE" id="PS00216">
    <property type="entry name" value="SUGAR_TRANSPORT_1"/>
    <property type="match status" value="1"/>
</dbReference>
<dbReference type="InterPro" id="IPR011701">
    <property type="entry name" value="MFS"/>
</dbReference>
<protein>
    <submittedName>
        <fullName evidence="7">MFS transporter</fullName>
    </submittedName>
</protein>
<comment type="subcellular location">
    <subcellularLocation>
        <location evidence="1">Membrane</location>
        <topology evidence="1">Multi-pass membrane protein</topology>
    </subcellularLocation>
</comment>
<feature type="transmembrane region" description="Helical" evidence="5">
    <location>
        <begin position="202"/>
        <end position="220"/>
    </location>
</feature>
<feature type="transmembrane region" description="Helical" evidence="5">
    <location>
        <begin position="110"/>
        <end position="128"/>
    </location>
</feature>
<dbReference type="PANTHER" id="PTHR42718">
    <property type="entry name" value="MAJOR FACILITATOR SUPERFAMILY MULTIDRUG TRANSPORTER MFSC"/>
    <property type="match status" value="1"/>
</dbReference>
<dbReference type="EMBL" id="VWNA01000001">
    <property type="protein sequence ID" value="MQT13233.1"/>
    <property type="molecule type" value="Genomic_DNA"/>
</dbReference>
<name>A0A6A7Y2G8_9HYPH</name>
<accession>A0A6A7Y2G8</accession>
<dbReference type="SUPFAM" id="SSF103473">
    <property type="entry name" value="MFS general substrate transporter"/>
    <property type="match status" value="1"/>
</dbReference>
<feature type="transmembrane region" description="Helical" evidence="5">
    <location>
        <begin position="408"/>
        <end position="426"/>
    </location>
</feature>
<keyword evidence="2 5" id="KW-0812">Transmembrane</keyword>
<feature type="transmembrane region" description="Helical" evidence="5">
    <location>
        <begin position="50"/>
        <end position="72"/>
    </location>
</feature>
<dbReference type="AlphaFoldDB" id="A0A6A7Y2G8"/>
<dbReference type="PANTHER" id="PTHR42718:SF49">
    <property type="entry name" value="EXPORT PROTEIN"/>
    <property type="match status" value="1"/>
</dbReference>
<evidence type="ECO:0000256" key="2">
    <source>
        <dbReference type="ARBA" id="ARBA00022692"/>
    </source>
</evidence>
<evidence type="ECO:0000313" key="7">
    <source>
        <dbReference type="EMBL" id="MQT13233.1"/>
    </source>
</evidence>
<evidence type="ECO:0000313" key="8">
    <source>
        <dbReference type="Proteomes" id="UP000332515"/>
    </source>
</evidence>
<feature type="transmembrane region" description="Helical" evidence="5">
    <location>
        <begin position="471"/>
        <end position="494"/>
    </location>
</feature>
<dbReference type="Gene3D" id="1.20.1720.10">
    <property type="entry name" value="Multidrug resistance protein D"/>
    <property type="match status" value="2"/>
</dbReference>
<gene>
    <name evidence="7" type="ORF">F0357_11380</name>
</gene>
<evidence type="ECO:0000256" key="4">
    <source>
        <dbReference type="ARBA" id="ARBA00023136"/>
    </source>
</evidence>
<sequence>MTHAPSRAPTGSPLVVAAVCSVAVMMPLSFTGPSVALPVIGRDLGGDVVALGWVMNAFILAFGASFMAGGTLADRYGRKRMFRIGTIAFAITSLALGFAPNIFVLDILRGAQGLSAALCMSGGVAALAHEFDGAARTRALSLLGTSFGIGLAFGPIWSGFLIGLFGWPAMFWTGVVVAAFVLVFGIPRLHESRDPGAARLDVQGTASFALMLLFLNFGIVEGPQRGWYDPLVVGLLAAAVIAFVTFLKVERSQARPMLDLSLFRYPRFVGVQALPVAVAYSFVVPVIFLPIRFIGIEGMSPVSAGLMMMPLCAPVAIVPFLAGLLTRWVAAGTLSSIGLLGSAAGLVWLANAPPGAPALDLALPMLLIGIGAGVPWGLMDDLAIGVVPRERAGMATGIFGTMRVAGEAIALAIIGAVLVGLIQAGLEKAVAAGDGRLPGLANELANGSLARAAAIIPTLPKSVLALVYGNAFSATLHVLAAITAVAAVAGFFALRRAGRPAPATESLPACPDTAA</sequence>
<keyword evidence="8" id="KW-1185">Reference proteome</keyword>
<dbReference type="RefSeq" id="WP_153481318.1">
    <property type="nucleotide sequence ID" value="NZ_VWNA01000001.1"/>
</dbReference>
<dbReference type="Pfam" id="PF07690">
    <property type="entry name" value="MFS_1"/>
    <property type="match status" value="1"/>
</dbReference>
<dbReference type="Proteomes" id="UP000332515">
    <property type="component" value="Unassembled WGS sequence"/>
</dbReference>
<evidence type="ECO:0000259" key="6">
    <source>
        <dbReference type="PROSITE" id="PS50850"/>
    </source>
</evidence>
<dbReference type="GO" id="GO:0022857">
    <property type="term" value="F:transmembrane transporter activity"/>
    <property type="evidence" value="ECO:0007669"/>
    <property type="project" value="InterPro"/>
</dbReference>
<feature type="domain" description="Major facilitator superfamily (MFS) profile" evidence="6">
    <location>
        <begin position="13"/>
        <end position="498"/>
    </location>
</feature>
<dbReference type="InterPro" id="IPR005829">
    <property type="entry name" value="Sugar_transporter_CS"/>
</dbReference>
<dbReference type="GO" id="GO:0016020">
    <property type="term" value="C:membrane"/>
    <property type="evidence" value="ECO:0007669"/>
    <property type="project" value="UniProtKB-SubCell"/>
</dbReference>
<feature type="transmembrane region" description="Helical" evidence="5">
    <location>
        <begin position="84"/>
        <end position="104"/>
    </location>
</feature>
<reference evidence="7 8" key="1">
    <citation type="submission" date="2019-09" db="EMBL/GenBank/DDBJ databases">
        <title>Segnochrobactrum spirostomi gen. nov., sp. nov., isolated from the ciliate Spirostomum cf. yagiui and description of a novel family, Segnochrobactraceae fam. nov. within the order Rhizobiales of the class Alphaproteobacteria.</title>
        <authorList>
            <person name="Akter S."/>
            <person name="Shazib S.U.A."/>
            <person name="Shin M.K."/>
        </authorList>
    </citation>
    <scope>NUCLEOTIDE SEQUENCE [LARGE SCALE GENOMIC DNA]</scope>
    <source>
        <strain evidence="7 8">Sp-1</strain>
    </source>
</reference>
<comment type="caution">
    <text evidence="7">The sequence shown here is derived from an EMBL/GenBank/DDBJ whole genome shotgun (WGS) entry which is preliminary data.</text>
</comment>
<proteinExistence type="predicted"/>
<organism evidence="7 8">
    <name type="scientific">Segnochrobactrum spirostomi</name>
    <dbReference type="NCBI Taxonomy" id="2608987"/>
    <lineage>
        <taxon>Bacteria</taxon>
        <taxon>Pseudomonadati</taxon>
        <taxon>Pseudomonadota</taxon>
        <taxon>Alphaproteobacteria</taxon>
        <taxon>Hyphomicrobiales</taxon>
        <taxon>Segnochrobactraceae</taxon>
        <taxon>Segnochrobactrum</taxon>
    </lineage>
</organism>